<evidence type="ECO:0000256" key="1">
    <source>
        <dbReference type="SAM" id="Phobius"/>
    </source>
</evidence>
<dbReference type="Pfam" id="PF07963">
    <property type="entry name" value="N_methyl"/>
    <property type="match status" value="1"/>
</dbReference>
<dbReference type="InterPro" id="IPR045584">
    <property type="entry name" value="Pilin-like"/>
</dbReference>
<dbReference type="InterPro" id="IPR027558">
    <property type="entry name" value="Pre_pil_HX9DG_C"/>
</dbReference>
<keyword evidence="4" id="KW-1185">Reference proteome</keyword>
<keyword evidence="1" id="KW-0812">Transmembrane</keyword>
<dbReference type="NCBIfam" id="TIGR04294">
    <property type="entry name" value="pre_pil_HX9DG"/>
    <property type="match status" value="1"/>
</dbReference>
<dbReference type="KEGG" id="tsph:KIH39_19670"/>
<feature type="transmembrane region" description="Helical" evidence="1">
    <location>
        <begin position="7"/>
        <end position="31"/>
    </location>
</feature>
<evidence type="ECO:0000313" key="3">
    <source>
        <dbReference type="EMBL" id="QVL31046.1"/>
    </source>
</evidence>
<proteinExistence type="predicted"/>
<organism evidence="3 4">
    <name type="scientific">Telmatocola sphagniphila</name>
    <dbReference type="NCBI Taxonomy" id="1123043"/>
    <lineage>
        <taxon>Bacteria</taxon>
        <taxon>Pseudomonadati</taxon>
        <taxon>Planctomycetota</taxon>
        <taxon>Planctomycetia</taxon>
        <taxon>Gemmatales</taxon>
        <taxon>Gemmataceae</taxon>
    </lineage>
</organism>
<dbReference type="EMBL" id="CP074694">
    <property type="protein sequence ID" value="QVL31046.1"/>
    <property type="molecule type" value="Genomic_DNA"/>
</dbReference>
<dbReference type="NCBIfam" id="TIGR02532">
    <property type="entry name" value="IV_pilin_GFxxxE"/>
    <property type="match status" value="1"/>
</dbReference>
<feature type="domain" description="DUF1559" evidence="2">
    <location>
        <begin position="32"/>
        <end position="348"/>
    </location>
</feature>
<gene>
    <name evidence="3" type="ORF">KIH39_19670</name>
</gene>
<name>A0A8E6EXA6_9BACT</name>
<keyword evidence="1" id="KW-0472">Membrane</keyword>
<keyword evidence="1" id="KW-1133">Transmembrane helix</keyword>
<reference evidence="3" key="1">
    <citation type="submission" date="2021-05" db="EMBL/GenBank/DDBJ databases">
        <title>Complete genome sequence of the cellulolytic planctomycete Telmatocola sphagniphila SP2T and characterization of the first cellulase from planctomycetes.</title>
        <authorList>
            <person name="Rakitin A.L."/>
            <person name="Beletsky A.V."/>
            <person name="Naumoff D.G."/>
            <person name="Kulichevskaya I.S."/>
            <person name="Mardanov A.V."/>
            <person name="Ravin N.V."/>
            <person name="Dedysh S.N."/>
        </authorList>
    </citation>
    <scope>NUCLEOTIDE SEQUENCE</scope>
    <source>
        <strain evidence="3">SP2T</strain>
    </source>
</reference>
<dbReference type="RefSeq" id="WP_213494927.1">
    <property type="nucleotide sequence ID" value="NZ_CP074694.1"/>
</dbReference>
<sequence length="366" mass="39266">MRLNRKGFTLIELLVVIAIIAILIGLLLPAVQKVRDAAARMKCSNNLKQCALAAMNYESAYGLFPCINVDKTGATANTNTSPGYYTPYSDGDGPAGAKTYFPIAPQQGKYISLWENLFPYLEQGNLFNSLTLNNTNATTGTQYANLSPVLGAAPGQTSVPSLICPSDVGIAQQPIQGYVHTAQGSTGLYFGICSYGGNGGTYSGYYASTNFDGVFNVNSTTKIASITDGTSNTFMFMERYHLDPVFDSICGSKGDLTIKTYGGWAWTNIYATEDQLLSCPWQRVTNAPFDSTYLSSKIINWTIPAGTSASYNVCDERLAVPGSGHTGGANFAFCDGSVRFIRDTIAPQILNIYAVINDGLVNPSLD</sequence>
<dbReference type="SUPFAM" id="SSF54523">
    <property type="entry name" value="Pili subunits"/>
    <property type="match status" value="1"/>
</dbReference>
<evidence type="ECO:0000313" key="4">
    <source>
        <dbReference type="Proteomes" id="UP000676194"/>
    </source>
</evidence>
<evidence type="ECO:0000259" key="2">
    <source>
        <dbReference type="Pfam" id="PF07596"/>
    </source>
</evidence>
<protein>
    <submittedName>
        <fullName evidence="3">DUF1559 domain-containing protein</fullName>
    </submittedName>
</protein>
<dbReference type="PANTHER" id="PTHR30093:SF2">
    <property type="entry name" value="TYPE II SECRETION SYSTEM PROTEIN H"/>
    <property type="match status" value="1"/>
</dbReference>
<dbReference type="InterPro" id="IPR012902">
    <property type="entry name" value="N_methyl_site"/>
</dbReference>
<dbReference type="AlphaFoldDB" id="A0A8E6EXA6"/>
<dbReference type="PANTHER" id="PTHR30093">
    <property type="entry name" value="GENERAL SECRETION PATHWAY PROTEIN G"/>
    <property type="match status" value="1"/>
</dbReference>
<dbReference type="Pfam" id="PF07596">
    <property type="entry name" value="SBP_bac_10"/>
    <property type="match status" value="1"/>
</dbReference>
<dbReference type="Proteomes" id="UP000676194">
    <property type="component" value="Chromosome"/>
</dbReference>
<dbReference type="PROSITE" id="PS00409">
    <property type="entry name" value="PROKAR_NTER_METHYL"/>
    <property type="match status" value="1"/>
</dbReference>
<dbReference type="InterPro" id="IPR011453">
    <property type="entry name" value="DUF1559"/>
</dbReference>
<accession>A0A8E6EXA6</accession>
<dbReference type="Gene3D" id="3.30.700.10">
    <property type="entry name" value="Glycoprotein, Type 4 Pilin"/>
    <property type="match status" value="1"/>
</dbReference>